<accession>D5AC05</accession>
<evidence type="ECO:0000313" key="1">
    <source>
        <dbReference type="EMBL" id="ADE77074.1"/>
    </source>
</evidence>
<proteinExistence type="evidence at transcript level"/>
<reference evidence="1" key="1">
    <citation type="submission" date="2010-04" db="EMBL/GenBank/DDBJ databases">
        <authorList>
            <person name="Reid K.E."/>
            <person name="Liao N."/>
            <person name="Chan S."/>
            <person name="Docking R."/>
            <person name="Taylor G."/>
            <person name="Moore R."/>
            <person name="Mayo M."/>
            <person name="Munro S."/>
            <person name="King J."/>
            <person name="Yanchuk A."/>
            <person name="Holt R."/>
            <person name="Jones S."/>
            <person name="Marra M."/>
            <person name="Ritland C.E."/>
            <person name="Ritland K."/>
            <person name="Bohlmann J."/>
        </authorList>
    </citation>
    <scope>NUCLEOTIDE SEQUENCE</scope>
    <source>
        <tissue evidence="1">Bud</tissue>
    </source>
</reference>
<name>D5AC05_PICSI</name>
<dbReference type="AlphaFoldDB" id="D5AC05"/>
<dbReference type="EMBL" id="BT123775">
    <property type="protein sequence ID" value="ADE77074.1"/>
    <property type="molecule type" value="mRNA"/>
</dbReference>
<protein>
    <submittedName>
        <fullName evidence="1">Uncharacterized protein</fullName>
    </submittedName>
</protein>
<sequence length="101" mass="11220">MEEIAWGWDKLKCLEEISGDRERWDKLEELEELELELGMGFPKLERLSLSFLKSLECVGAVAAASGSGGLGEGASPLTPMLKSLYVNYCPKWKRLRGDGIS</sequence>
<organism evidence="1">
    <name type="scientific">Picea sitchensis</name>
    <name type="common">Sitka spruce</name>
    <name type="synonym">Pinus sitchensis</name>
    <dbReference type="NCBI Taxonomy" id="3332"/>
    <lineage>
        <taxon>Eukaryota</taxon>
        <taxon>Viridiplantae</taxon>
        <taxon>Streptophyta</taxon>
        <taxon>Embryophyta</taxon>
        <taxon>Tracheophyta</taxon>
        <taxon>Spermatophyta</taxon>
        <taxon>Pinopsida</taxon>
        <taxon>Pinidae</taxon>
        <taxon>Conifers I</taxon>
        <taxon>Pinales</taxon>
        <taxon>Pinaceae</taxon>
        <taxon>Picea</taxon>
    </lineage>
</organism>